<sequence>MVVVSALIVSYVVLRDGFQLKNLSQTTYRMQRMLQYYFHHIFRVTSGLRWPHPTSAWGLLRPPHHCRPETKLSISLPCLRPIAALAASEIIRCPSGRSCVSRTCPYRLHVVEPSDQGLQGLNQAISADVAGMSLFRR</sequence>
<keyword evidence="2" id="KW-1185">Reference proteome</keyword>
<dbReference type="Proteomes" id="UP000055048">
    <property type="component" value="Unassembled WGS sequence"/>
</dbReference>
<evidence type="ECO:0000313" key="1">
    <source>
        <dbReference type="EMBL" id="KRX40246.1"/>
    </source>
</evidence>
<evidence type="ECO:0000313" key="2">
    <source>
        <dbReference type="Proteomes" id="UP000055048"/>
    </source>
</evidence>
<dbReference type="AlphaFoldDB" id="A0A0V0TMS2"/>
<organism evidence="1 2">
    <name type="scientific">Trichinella murrelli</name>
    <dbReference type="NCBI Taxonomy" id="144512"/>
    <lineage>
        <taxon>Eukaryota</taxon>
        <taxon>Metazoa</taxon>
        <taxon>Ecdysozoa</taxon>
        <taxon>Nematoda</taxon>
        <taxon>Enoplea</taxon>
        <taxon>Dorylaimia</taxon>
        <taxon>Trichinellida</taxon>
        <taxon>Trichinellidae</taxon>
        <taxon>Trichinella</taxon>
    </lineage>
</organism>
<protein>
    <submittedName>
        <fullName evidence="1">Uncharacterized protein</fullName>
    </submittedName>
</protein>
<dbReference type="EMBL" id="JYDJ01000205">
    <property type="protein sequence ID" value="KRX40246.1"/>
    <property type="molecule type" value="Genomic_DNA"/>
</dbReference>
<gene>
    <name evidence="1" type="ORF">T05_6021</name>
</gene>
<dbReference type="OrthoDB" id="10369413at2759"/>
<proteinExistence type="predicted"/>
<accession>A0A0V0TMS2</accession>
<reference evidence="1 2" key="1">
    <citation type="submission" date="2015-01" db="EMBL/GenBank/DDBJ databases">
        <title>Evolution of Trichinella species and genotypes.</title>
        <authorList>
            <person name="Korhonen P.K."/>
            <person name="Edoardo P."/>
            <person name="Giuseppe L.R."/>
            <person name="Gasser R.B."/>
        </authorList>
    </citation>
    <scope>NUCLEOTIDE SEQUENCE [LARGE SCALE GENOMIC DNA]</scope>
    <source>
        <strain evidence="1">ISS417</strain>
    </source>
</reference>
<comment type="caution">
    <text evidence="1">The sequence shown here is derived from an EMBL/GenBank/DDBJ whole genome shotgun (WGS) entry which is preliminary data.</text>
</comment>
<name>A0A0V0TMS2_9BILA</name>